<dbReference type="EMBL" id="KV448135">
    <property type="protein sequence ID" value="OAX43628.1"/>
    <property type="molecule type" value="Genomic_DNA"/>
</dbReference>
<name>A0A1B7NFE1_9AGAM</name>
<evidence type="ECO:0000313" key="1">
    <source>
        <dbReference type="EMBL" id="OAX43628.1"/>
    </source>
</evidence>
<gene>
    <name evidence="1" type="ORF">K503DRAFT_765715</name>
</gene>
<keyword evidence="2" id="KW-1185">Reference proteome</keyword>
<protein>
    <submittedName>
        <fullName evidence="1">Uncharacterized protein</fullName>
    </submittedName>
</protein>
<evidence type="ECO:0000313" key="2">
    <source>
        <dbReference type="Proteomes" id="UP000092154"/>
    </source>
</evidence>
<dbReference type="InParanoid" id="A0A1B7NFE1"/>
<proteinExistence type="predicted"/>
<organism evidence="1 2">
    <name type="scientific">Rhizopogon vinicolor AM-OR11-026</name>
    <dbReference type="NCBI Taxonomy" id="1314800"/>
    <lineage>
        <taxon>Eukaryota</taxon>
        <taxon>Fungi</taxon>
        <taxon>Dikarya</taxon>
        <taxon>Basidiomycota</taxon>
        <taxon>Agaricomycotina</taxon>
        <taxon>Agaricomycetes</taxon>
        <taxon>Agaricomycetidae</taxon>
        <taxon>Boletales</taxon>
        <taxon>Suillineae</taxon>
        <taxon>Rhizopogonaceae</taxon>
        <taxon>Rhizopogon</taxon>
    </lineage>
</organism>
<accession>A0A1B7NFE1</accession>
<dbReference type="OrthoDB" id="2272314at2759"/>
<reference evidence="1 2" key="1">
    <citation type="submission" date="2016-06" db="EMBL/GenBank/DDBJ databases">
        <title>Comparative genomics of the ectomycorrhizal sister species Rhizopogon vinicolor and Rhizopogon vesiculosus (Basidiomycota: Boletales) reveals a divergence of the mating type B locus.</title>
        <authorList>
            <consortium name="DOE Joint Genome Institute"/>
            <person name="Mujic A.B."/>
            <person name="Kuo A."/>
            <person name="Tritt A."/>
            <person name="Lipzen A."/>
            <person name="Chen C."/>
            <person name="Johnson J."/>
            <person name="Sharma A."/>
            <person name="Barry K."/>
            <person name="Grigoriev I.V."/>
            <person name="Spatafora J.W."/>
        </authorList>
    </citation>
    <scope>NUCLEOTIDE SEQUENCE [LARGE SCALE GENOMIC DNA]</scope>
    <source>
        <strain evidence="1 2">AM-OR11-026</strain>
    </source>
</reference>
<dbReference type="Proteomes" id="UP000092154">
    <property type="component" value="Unassembled WGS sequence"/>
</dbReference>
<dbReference type="STRING" id="1314800.A0A1B7NFE1"/>
<dbReference type="AlphaFoldDB" id="A0A1B7NFE1"/>
<sequence>MGEVAAYGNQRVVPGLVRQPYLEPQSRHDLDRMNIVCPDYKAFHWMNERLTASSNSNPQFGICCDKGQVRLPPPYL</sequence>